<evidence type="ECO:0000313" key="1">
    <source>
        <dbReference type="EMBL" id="SFL70629.1"/>
    </source>
</evidence>
<dbReference type="Proteomes" id="UP000199581">
    <property type="component" value="Unassembled WGS sequence"/>
</dbReference>
<proteinExistence type="predicted"/>
<name>A0A8G2C2Q5_DESNO</name>
<organism evidence="1 2">
    <name type="scientific">Desulfomicrobium norvegicum (strain DSM 1741 / NCIMB 8310)</name>
    <name type="common">Desulfovibrio baculatus (strain Norway 4)</name>
    <name type="synonym">Desulfovibrio desulfuricans (strain Norway 4)</name>
    <dbReference type="NCBI Taxonomy" id="52561"/>
    <lineage>
        <taxon>Bacteria</taxon>
        <taxon>Pseudomonadati</taxon>
        <taxon>Thermodesulfobacteriota</taxon>
        <taxon>Desulfovibrionia</taxon>
        <taxon>Desulfovibrionales</taxon>
        <taxon>Desulfomicrobiaceae</taxon>
        <taxon>Desulfomicrobium</taxon>
    </lineage>
</organism>
<reference evidence="1 2" key="1">
    <citation type="submission" date="2016-10" db="EMBL/GenBank/DDBJ databases">
        <authorList>
            <person name="Varghese N."/>
            <person name="Submissions S."/>
        </authorList>
    </citation>
    <scope>NUCLEOTIDE SEQUENCE [LARGE SCALE GENOMIC DNA]</scope>
    <source>
        <strain evidence="1 2">DSM 1741</strain>
    </source>
</reference>
<comment type="caution">
    <text evidence="1">The sequence shown here is derived from an EMBL/GenBank/DDBJ whole genome shotgun (WGS) entry which is preliminary data.</text>
</comment>
<dbReference type="EMBL" id="FOTO01000005">
    <property type="protein sequence ID" value="SFL70629.1"/>
    <property type="molecule type" value="Genomic_DNA"/>
</dbReference>
<dbReference type="AlphaFoldDB" id="A0A8G2C2Q5"/>
<accession>A0A8G2C2Q5</accession>
<gene>
    <name evidence="1" type="ORF">SAMN05421830_10574</name>
</gene>
<keyword evidence="2" id="KW-1185">Reference proteome</keyword>
<sequence length="40" mass="4398">MEKGEDSSVMVYLNGLGLCSIAYAMSLELDGLHEYEDASR</sequence>
<evidence type="ECO:0000313" key="2">
    <source>
        <dbReference type="Proteomes" id="UP000199581"/>
    </source>
</evidence>
<protein>
    <submittedName>
        <fullName evidence="1">Uncharacterized protein</fullName>
    </submittedName>
</protein>